<dbReference type="AlphaFoldDB" id="A9WB79"/>
<accession>A9WB79</accession>
<dbReference type="eggNOG" id="ENOG503428B">
    <property type="taxonomic scope" value="Bacteria"/>
</dbReference>
<evidence type="ECO:0000256" key="1">
    <source>
        <dbReference type="SAM" id="MobiDB-lite"/>
    </source>
</evidence>
<dbReference type="HOGENOM" id="CLU_1692347_0_0_0"/>
<name>A9WB79_CHLAA</name>
<organism evidence="2 3">
    <name type="scientific">Chloroflexus aurantiacus (strain ATCC 29366 / DSM 635 / J-10-fl)</name>
    <dbReference type="NCBI Taxonomy" id="324602"/>
    <lineage>
        <taxon>Bacteria</taxon>
        <taxon>Bacillati</taxon>
        <taxon>Chloroflexota</taxon>
        <taxon>Chloroflexia</taxon>
        <taxon>Chloroflexales</taxon>
        <taxon>Chloroflexineae</taxon>
        <taxon>Chloroflexaceae</taxon>
        <taxon>Chloroflexus</taxon>
    </lineage>
</organism>
<feature type="region of interest" description="Disordered" evidence="1">
    <location>
        <begin position="26"/>
        <end position="94"/>
    </location>
</feature>
<reference evidence="3" key="1">
    <citation type="journal article" date="2011" name="BMC Genomics">
        <title>Complete genome sequence of the filamentous anoxygenic phototrophic bacterium Chloroflexus aurantiacus.</title>
        <authorList>
            <person name="Tang K.H."/>
            <person name="Barry K."/>
            <person name="Chertkov O."/>
            <person name="Dalin E."/>
            <person name="Han C.S."/>
            <person name="Hauser L.J."/>
            <person name="Honchak B.M."/>
            <person name="Karbach L.E."/>
            <person name="Land M.L."/>
            <person name="Lapidus A."/>
            <person name="Larimer F.W."/>
            <person name="Mikhailova N."/>
            <person name="Pitluck S."/>
            <person name="Pierson B.K."/>
            <person name="Blankenship R.E."/>
        </authorList>
    </citation>
    <scope>NUCLEOTIDE SEQUENCE [LARGE SCALE GENOMIC DNA]</scope>
    <source>
        <strain evidence="3">ATCC 29366 / DSM 635 / J-10-fl</strain>
    </source>
</reference>
<keyword evidence="3" id="KW-1185">Reference proteome</keyword>
<sequence length="155" mass="16583">MSCLLFFAAVAAGGIIVGESIRHAATDGQGPRLPPFSTDTGGQPADPGGLEPDPNRRGAEQEEVAPGPAPARPASTPFGRSVQTLQHQLQTGKGPWNRVTAHAEPAQATVYRGGVSIEEVYVHQQTGERIIRHIVVRDGKILHETFRSYAKFGRP</sequence>
<proteinExistence type="predicted"/>
<protein>
    <submittedName>
        <fullName evidence="2">Uncharacterized protein</fullName>
    </submittedName>
</protein>
<dbReference type="EnsemblBacteria" id="ABY36872">
    <property type="protein sequence ID" value="ABY36872"/>
    <property type="gene ID" value="Caur_3691"/>
</dbReference>
<gene>
    <name evidence="2" type="ordered locus">Caur_3691</name>
</gene>
<dbReference type="KEGG" id="cau:Caur_3691"/>
<evidence type="ECO:0000313" key="2">
    <source>
        <dbReference type="EMBL" id="ABY36872.1"/>
    </source>
</evidence>
<feature type="compositionally biased region" description="Polar residues" evidence="1">
    <location>
        <begin position="81"/>
        <end position="91"/>
    </location>
</feature>
<dbReference type="InParanoid" id="A9WB79"/>
<dbReference type="Proteomes" id="UP000002008">
    <property type="component" value="Chromosome"/>
</dbReference>
<evidence type="ECO:0000313" key="3">
    <source>
        <dbReference type="Proteomes" id="UP000002008"/>
    </source>
</evidence>
<dbReference type="EMBL" id="CP000909">
    <property type="protein sequence ID" value="ABY36872.1"/>
    <property type="molecule type" value="Genomic_DNA"/>
</dbReference>